<gene>
    <name evidence="11" type="ORF">SLEP1_g60389</name>
</gene>
<evidence type="ECO:0000313" key="11">
    <source>
        <dbReference type="EMBL" id="GKV53876.1"/>
    </source>
</evidence>
<feature type="transmembrane region" description="Helical" evidence="9">
    <location>
        <begin position="64"/>
        <end position="85"/>
    </location>
</feature>
<dbReference type="PANTHER" id="PTHR24223">
    <property type="entry name" value="ATP-BINDING CASSETTE SUB-FAMILY C"/>
    <property type="match status" value="1"/>
</dbReference>
<dbReference type="Gene3D" id="3.40.50.300">
    <property type="entry name" value="P-loop containing nucleotide triphosphate hydrolases"/>
    <property type="match status" value="1"/>
</dbReference>
<dbReference type="PROSITE" id="PS50929">
    <property type="entry name" value="ABC_TM1F"/>
    <property type="match status" value="1"/>
</dbReference>
<dbReference type="GO" id="GO:0016020">
    <property type="term" value="C:membrane"/>
    <property type="evidence" value="ECO:0007669"/>
    <property type="project" value="UniProtKB-SubCell"/>
</dbReference>
<reference evidence="11 12" key="1">
    <citation type="journal article" date="2021" name="Commun. Biol.">
        <title>The genome of Shorea leprosula (Dipterocarpaceae) highlights the ecological relevance of drought in aseasonal tropical rainforests.</title>
        <authorList>
            <person name="Ng K.K.S."/>
            <person name="Kobayashi M.J."/>
            <person name="Fawcett J.A."/>
            <person name="Hatakeyama M."/>
            <person name="Paape T."/>
            <person name="Ng C.H."/>
            <person name="Ang C.C."/>
            <person name="Tnah L.H."/>
            <person name="Lee C.T."/>
            <person name="Nishiyama T."/>
            <person name="Sese J."/>
            <person name="O'Brien M.J."/>
            <person name="Copetti D."/>
            <person name="Mohd Noor M.I."/>
            <person name="Ong R.C."/>
            <person name="Putra M."/>
            <person name="Sireger I.Z."/>
            <person name="Indrioko S."/>
            <person name="Kosugi Y."/>
            <person name="Izuno A."/>
            <person name="Isagi Y."/>
            <person name="Lee S.L."/>
            <person name="Shimizu K.K."/>
        </authorList>
    </citation>
    <scope>NUCLEOTIDE SEQUENCE [LARGE SCALE GENOMIC DNA]</scope>
    <source>
        <strain evidence="11">214</strain>
    </source>
</reference>
<evidence type="ECO:0000256" key="9">
    <source>
        <dbReference type="SAM" id="Phobius"/>
    </source>
</evidence>
<keyword evidence="3" id="KW-0813">Transport</keyword>
<evidence type="ECO:0000256" key="2">
    <source>
        <dbReference type="ARBA" id="ARBA00009726"/>
    </source>
</evidence>
<keyword evidence="8 9" id="KW-0472">Membrane</keyword>
<dbReference type="AlphaFoldDB" id="A0AAV5MV59"/>
<keyword evidence="5" id="KW-0547">Nucleotide-binding</keyword>
<evidence type="ECO:0000256" key="3">
    <source>
        <dbReference type="ARBA" id="ARBA00022448"/>
    </source>
</evidence>
<dbReference type="InterPro" id="IPR003439">
    <property type="entry name" value="ABC_transporter-like_ATP-bd"/>
</dbReference>
<feature type="non-terminal residue" evidence="11">
    <location>
        <position position="176"/>
    </location>
</feature>
<feature type="non-terminal residue" evidence="11">
    <location>
        <position position="1"/>
    </location>
</feature>
<dbReference type="Gene3D" id="1.20.1560.10">
    <property type="entry name" value="ABC transporter type 1, transmembrane domain"/>
    <property type="match status" value="1"/>
</dbReference>
<keyword evidence="7 9" id="KW-1133">Transmembrane helix</keyword>
<dbReference type="InterPro" id="IPR011527">
    <property type="entry name" value="ABC1_TM_dom"/>
</dbReference>
<evidence type="ECO:0000313" key="12">
    <source>
        <dbReference type="Proteomes" id="UP001054252"/>
    </source>
</evidence>
<protein>
    <recommendedName>
        <fullName evidence="10">ABC transmembrane type-1 domain-containing protein</fullName>
    </recommendedName>
</protein>
<evidence type="ECO:0000256" key="1">
    <source>
        <dbReference type="ARBA" id="ARBA00004141"/>
    </source>
</evidence>
<dbReference type="SUPFAM" id="SSF90123">
    <property type="entry name" value="ABC transporter transmembrane region"/>
    <property type="match status" value="1"/>
</dbReference>
<keyword evidence="6" id="KW-0067">ATP-binding</keyword>
<sequence>CYCWESSFQSKVQSVRNDELSWFRKASLLGACNGFILNSIPVVVTVVSFGLFTMLGGDLTPARAFTSLSLFAMLQSPLFMLPNIITQVVNANVSVKRLEELFLADERVLLPNPPLDPRQPAIEIKNGYFSWDSKAERPTLSIVNLDIPVGSLVAIVGSTGEGKTSLISAMLGELPP</sequence>
<name>A0AAV5MV59_9ROSI</name>
<comment type="subcellular location">
    <subcellularLocation>
        <location evidence="1">Membrane</location>
        <topology evidence="1">Multi-pass membrane protein</topology>
    </subcellularLocation>
</comment>
<dbReference type="Pfam" id="PF00005">
    <property type="entry name" value="ABC_tran"/>
    <property type="match status" value="1"/>
</dbReference>
<dbReference type="Proteomes" id="UP001054252">
    <property type="component" value="Unassembled WGS sequence"/>
</dbReference>
<evidence type="ECO:0000256" key="4">
    <source>
        <dbReference type="ARBA" id="ARBA00022692"/>
    </source>
</evidence>
<keyword evidence="12" id="KW-1185">Reference proteome</keyword>
<evidence type="ECO:0000256" key="6">
    <source>
        <dbReference type="ARBA" id="ARBA00022840"/>
    </source>
</evidence>
<evidence type="ECO:0000259" key="10">
    <source>
        <dbReference type="PROSITE" id="PS50929"/>
    </source>
</evidence>
<dbReference type="GO" id="GO:0005524">
    <property type="term" value="F:ATP binding"/>
    <property type="evidence" value="ECO:0007669"/>
    <property type="project" value="UniProtKB-KW"/>
</dbReference>
<accession>A0AAV5MV59</accession>
<dbReference type="InterPro" id="IPR050173">
    <property type="entry name" value="ABC_transporter_C-like"/>
</dbReference>
<proteinExistence type="inferred from homology"/>
<comment type="caution">
    <text evidence="11">The sequence shown here is derived from an EMBL/GenBank/DDBJ whole genome shotgun (WGS) entry which is preliminary data.</text>
</comment>
<evidence type="ECO:0000256" key="8">
    <source>
        <dbReference type="ARBA" id="ARBA00023136"/>
    </source>
</evidence>
<feature type="transmembrane region" description="Helical" evidence="9">
    <location>
        <begin position="28"/>
        <end position="52"/>
    </location>
</feature>
<evidence type="ECO:0000256" key="7">
    <source>
        <dbReference type="ARBA" id="ARBA00022989"/>
    </source>
</evidence>
<dbReference type="EMBL" id="BPVZ01002130">
    <property type="protein sequence ID" value="GKV53876.1"/>
    <property type="molecule type" value="Genomic_DNA"/>
</dbReference>
<dbReference type="GO" id="GO:0140359">
    <property type="term" value="F:ABC-type transporter activity"/>
    <property type="evidence" value="ECO:0007669"/>
    <property type="project" value="InterPro"/>
</dbReference>
<feature type="domain" description="ABC transmembrane type-1" evidence="10">
    <location>
        <begin position="1"/>
        <end position="90"/>
    </location>
</feature>
<organism evidence="11 12">
    <name type="scientific">Rubroshorea leprosula</name>
    <dbReference type="NCBI Taxonomy" id="152421"/>
    <lineage>
        <taxon>Eukaryota</taxon>
        <taxon>Viridiplantae</taxon>
        <taxon>Streptophyta</taxon>
        <taxon>Embryophyta</taxon>
        <taxon>Tracheophyta</taxon>
        <taxon>Spermatophyta</taxon>
        <taxon>Magnoliopsida</taxon>
        <taxon>eudicotyledons</taxon>
        <taxon>Gunneridae</taxon>
        <taxon>Pentapetalae</taxon>
        <taxon>rosids</taxon>
        <taxon>malvids</taxon>
        <taxon>Malvales</taxon>
        <taxon>Dipterocarpaceae</taxon>
        <taxon>Rubroshorea</taxon>
    </lineage>
</organism>
<dbReference type="GO" id="GO:0016887">
    <property type="term" value="F:ATP hydrolysis activity"/>
    <property type="evidence" value="ECO:0007669"/>
    <property type="project" value="InterPro"/>
</dbReference>
<dbReference type="SUPFAM" id="SSF52540">
    <property type="entry name" value="P-loop containing nucleoside triphosphate hydrolases"/>
    <property type="match status" value="1"/>
</dbReference>
<dbReference type="PANTHER" id="PTHR24223:SF456">
    <property type="entry name" value="MULTIDRUG RESISTANCE-ASSOCIATED PROTEIN LETHAL(2)03659"/>
    <property type="match status" value="1"/>
</dbReference>
<dbReference type="InterPro" id="IPR036640">
    <property type="entry name" value="ABC1_TM_sf"/>
</dbReference>
<dbReference type="InterPro" id="IPR027417">
    <property type="entry name" value="P-loop_NTPase"/>
</dbReference>
<keyword evidence="4 9" id="KW-0812">Transmembrane</keyword>
<evidence type="ECO:0000256" key="5">
    <source>
        <dbReference type="ARBA" id="ARBA00022741"/>
    </source>
</evidence>
<comment type="similarity">
    <text evidence="2">Belongs to the ABC transporter superfamily. ABCC family. Conjugate transporter (TC 3.A.1.208) subfamily.</text>
</comment>